<gene>
    <name evidence="4" type="ORF">JW984_14380</name>
</gene>
<dbReference type="Proteomes" id="UP000809273">
    <property type="component" value="Unassembled WGS sequence"/>
</dbReference>
<reference evidence="4" key="2">
    <citation type="submission" date="2021-01" db="EMBL/GenBank/DDBJ databases">
        <authorList>
            <person name="Hahn C.R."/>
            <person name="Youssef N.H."/>
            <person name="Elshahed M."/>
        </authorList>
    </citation>
    <scope>NUCLEOTIDE SEQUENCE</scope>
    <source>
        <strain evidence="4">Zod_Metabat.24</strain>
    </source>
</reference>
<protein>
    <submittedName>
        <fullName evidence="4">NAD(P)H-dependent oxidoreductase</fullName>
    </submittedName>
</protein>
<proteinExistence type="inferred from homology"/>
<sequence>MKILVILGHPDPASLNHAVSQRAVEVLKRMGHSVVFHDLYGEGFDPILPSAEIPDDAPLDKIIDKHCSELHDADGIVIIHPNWWGQPPAVLKGWIDRAFRPGVAYRFVEGDAGDGVPIGLLKAKAALVINTSNTPDEREIKVFSDPLDTLWRRCIFDLCGVKNFHRKMFNVVATSSLQERIVWLDEVEGIVERIFPA</sequence>
<comment type="similarity">
    <text evidence="1">Belongs to the NAD(P)H dehydrogenase (quinone) family.</text>
</comment>
<organism evidence="4 5">
    <name type="scientific">Candidatus Zymogenus saltonus</name>
    <dbReference type="NCBI Taxonomy" id="2844893"/>
    <lineage>
        <taxon>Bacteria</taxon>
        <taxon>Deltaproteobacteria</taxon>
        <taxon>Candidatus Zymogenia</taxon>
        <taxon>Candidatus Zymogeniales</taxon>
        <taxon>Candidatus Zymogenaceae</taxon>
        <taxon>Candidatus Zymogenus</taxon>
    </lineage>
</organism>
<dbReference type="InterPro" id="IPR029039">
    <property type="entry name" value="Flavoprotein-like_sf"/>
</dbReference>
<comment type="caution">
    <text evidence="4">The sequence shown here is derived from an EMBL/GenBank/DDBJ whole genome shotgun (WGS) entry which is preliminary data.</text>
</comment>
<dbReference type="AlphaFoldDB" id="A0A9D8PR03"/>
<accession>A0A9D8PR03</accession>
<reference evidence="4" key="1">
    <citation type="journal article" date="2021" name="Environ. Microbiol.">
        <title>Genomic characterization of three novel Desulfobacterota classes expand the metabolic and phylogenetic diversity of the phylum.</title>
        <authorList>
            <person name="Murphy C.L."/>
            <person name="Biggerstaff J."/>
            <person name="Eichhorn A."/>
            <person name="Ewing E."/>
            <person name="Shahan R."/>
            <person name="Soriano D."/>
            <person name="Stewart S."/>
            <person name="VanMol K."/>
            <person name="Walker R."/>
            <person name="Walters P."/>
            <person name="Elshahed M.S."/>
            <person name="Youssef N.H."/>
        </authorList>
    </citation>
    <scope>NUCLEOTIDE SEQUENCE</scope>
    <source>
        <strain evidence="4">Zod_Metabat.24</strain>
    </source>
</reference>
<evidence type="ECO:0000313" key="5">
    <source>
        <dbReference type="Proteomes" id="UP000809273"/>
    </source>
</evidence>
<dbReference type="Pfam" id="PF02525">
    <property type="entry name" value="Flavodoxin_2"/>
    <property type="match status" value="1"/>
</dbReference>
<dbReference type="InterPro" id="IPR051545">
    <property type="entry name" value="NAD(P)H_dehydrogenase_qn"/>
</dbReference>
<dbReference type="Gene3D" id="3.40.50.360">
    <property type="match status" value="1"/>
</dbReference>
<dbReference type="EMBL" id="JAFGIX010000076">
    <property type="protein sequence ID" value="MBN1574383.1"/>
    <property type="molecule type" value="Genomic_DNA"/>
</dbReference>
<evidence type="ECO:0000259" key="3">
    <source>
        <dbReference type="Pfam" id="PF02525"/>
    </source>
</evidence>
<evidence type="ECO:0000256" key="1">
    <source>
        <dbReference type="ARBA" id="ARBA00006252"/>
    </source>
</evidence>
<dbReference type="SUPFAM" id="SSF52218">
    <property type="entry name" value="Flavoproteins"/>
    <property type="match status" value="1"/>
</dbReference>
<dbReference type="PANTHER" id="PTHR10204">
    <property type="entry name" value="NAD P H OXIDOREDUCTASE-RELATED"/>
    <property type="match status" value="1"/>
</dbReference>
<feature type="domain" description="Flavodoxin-like fold" evidence="3">
    <location>
        <begin position="1"/>
        <end position="165"/>
    </location>
</feature>
<keyword evidence="2" id="KW-0560">Oxidoreductase</keyword>
<dbReference type="GO" id="GO:0005829">
    <property type="term" value="C:cytosol"/>
    <property type="evidence" value="ECO:0007669"/>
    <property type="project" value="TreeGrafter"/>
</dbReference>
<dbReference type="PANTHER" id="PTHR10204:SF34">
    <property type="entry name" value="NAD(P)H DEHYDROGENASE [QUINONE] 1 ISOFORM 1"/>
    <property type="match status" value="1"/>
</dbReference>
<evidence type="ECO:0000313" key="4">
    <source>
        <dbReference type="EMBL" id="MBN1574383.1"/>
    </source>
</evidence>
<dbReference type="GO" id="GO:0003955">
    <property type="term" value="F:NAD(P)H dehydrogenase (quinone) activity"/>
    <property type="evidence" value="ECO:0007669"/>
    <property type="project" value="TreeGrafter"/>
</dbReference>
<evidence type="ECO:0000256" key="2">
    <source>
        <dbReference type="ARBA" id="ARBA00023002"/>
    </source>
</evidence>
<name>A0A9D8PR03_9DELT</name>
<dbReference type="InterPro" id="IPR003680">
    <property type="entry name" value="Flavodoxin_fold"/>
</dbReference>